<organism evidence="2">
    <name type="scientific">Heterosigma akashiwo</name>
    <name type="common">Chromophytic alga</name>
    <name type="synonym">Heterosigma carterae</name>
    <dbReference type="NCBI Taxonomy" id="2829"/>
    <lineage>
        <taxon>Eukaryota</taxon>
        <taxon>Sar</taxon>
        <taxon>Stramenopiles</taxon>
        <taxon>Ochrophyta</taxon>
        <taxon>Raphidophyceae</taxon>
        <taxon>Chattonellales</taxon>
        <taxon>Chattonellaceae</taxon>
        <taxon>Heterosigma</taxon>
    </lineage>
</organism>
<accession>A0A6V1NFB1</accession>
<gene>
    <name evidence="2" type="ORF">HAKA00212_LOCUS8837</name>
</gene>
<feature type="compositionally biased region" description="Polar residues" evidence="1">
    <location>
        <begin position="1"/>
        <end position="10"/>
    </location>
</feature>
<feature type="region of interest" description="Disordered" evidence="1">
    <location>
        <begin position="1"/>
        <end position="32"/>
    </location>
</feature>
<sequence>MEQDSSQSLEQETETHADGNHPHQPNLEQQEMSMLINIHVQGKVIPIKCGNGTQTIKWAGHVAIARWDDRDFEGWKTLGVPTSISKANGETLDFNSTIKDICESGEHLSVETSMNP</sequence>
<protein>
    <recommendedName>
        <fullName evidence="3">Par3/HAL N-terminal domain-containing protein</fullName>
    </recommendedName>
</protein>
<evidence type="ECO:0008006" key="3">
    <source>
        <dbReference type="Google" id="ProtNLM"/>
    </source>
</evidence>
<name>A0A6V1NFB1_HETAK</name>
<reference evidence="2" key="1">
    <citation type="submission" date="2021-01" db="EMBL/GenBank/DDBJ databases">
        <authorList>
            <person name="Corre E."/>
            <person name="Pelletier E."/>
            <person name="Niang G."/>
            <person name="Scheremetjew M."/>
            <person name="Finn R."/>
            <person name="Kale V."/>
            <person name="Holt S."/>
            <person name="Cochrane G."/>
            <person name="Meng A."/>
            <person name="Brown T."/>
            <person name="Cohen L."/>
        </authorList>
    </citation>
    <scope>NUCLEOTIDE SEQUENCE</scope>
    <source>
        <strain evidence="2">CCMP3107</strain>
    </source>
</reference>
<evidence type="ECO:0000313" key="2">
    <source>
        <dbReference type="EMBL" id="CAE0630142.1"/>
    </source>
</evidence>
<proteinExistence type="predicted"/>
<evidence type="ECO:0000256" key="1">
    <source>
        <dbReference type="SAM" id="MobiDB-lite"/>
    </source>
</evidence>
<dbReference type="EMBL" id="HBIU01019011">
    <property type="protein sequence ID" value="CAE0630142.1"/>
    <property type="molecule type" value="Transcribed_RNA"/>
</dbReference>
<dbReference type="AlphaFoldDB" id="A0A6V1NFB1"/>